<dbReference type="Proteomes" id="UP000192247">
    <property type="component" value="Unassembled WGS sequence"/>
</dbReference>
<keyword evidence="3" id="KW-1185">Reference proteome</keyword>
<gene>
    <name evidence="2" type="ORF">BIW11_02944</name>
</gene>
<dbReference type="AlphaFoldDB" id="A0A1V9XUM2"/>
<comment type="caution">
    <text evidence="2">The sequence shown here is derived from an EMBL/GenBank/DDBJ whole genome shotgun (WGS) entry which is preliminary data.</text>
</comment>
<dbReference type="InParanoid" id="A0A1V9XUM2"/>
<accession>A0A1V9XUM2</accession>
<feature type="region of interest" description="Disordered" evidence="1">
    <location>
        <begin position="77"/>
        <end position="98"/>
    </location>
</feature>
<sequence>MRNVNPYAKFDSGSMQNFRAYSNVGAFQSPATFVRRNSYSPGGAQRKPNSYNFPLNPTLTKQLTEFSYQMQPNFARSHGHTVNAPGYTKHKPFSGPAVHGTKQVFMHAG</sequence>
<proteinExistence type="predicted"/>
<protein>
    <submittedName>
        <fullName evidence="2">Uncharacterized protein</fullName>
    </submittedName>
</protein>
<reference evidence="2 3" key="1">
    <citation type="journal article" date="2017" name="Gigascience">
        <title>Draft genome of the honey bee ectoparasitic mite, Tropilaelaps mercedesae, is shaped by the parasitic life history.</title>
        <authorList>
            <person name="Dong X."/>
            <person name="Armstrong S.D."/>
            <person name="Xia D."/>
            <person name="Makepeace B.L."/>
            <person name="Darby A.C."/>
            <person name="Kadowaki T."/>
        </authorList>
    </citation>
    <scope>NUCLEOTIDE SEQUENCE [LARGE SCALE GENOMIC DNA]</scope>
    <source>
        <strain evidence="2">Wuxi-XJTLU</strain>
    </source>
</reference>
<name>A0A1V9XUM2_9ACAR</name>
<evidence type="ECO:0000313" key="3">
    <source>
        <dbReference type="Proteomes" id="UP000192247"/>
    </source>
</evidence>
<dbReference type="EMBL" id="MNPL01003848">
    <property type="protein sequence ID" value="OQR77190.1"/>
    <property type="molecule type" value="Genomic_DNA"/>
</dbReference>
<organism evidence="2 3">
    <name type="scientific">Tropilaelaps mercedesae</name>
    <dbReference type="NCBI Taxonomy" id="418985"/>
    <lineage>
        <taxon>Eukaryota</taxon>
        <taxon>Metazoa</taxon>
        <taxon>Ecdysozoa</taxon>
        <taxon>Arthropoda</taxon>
        <taxon>Chelicerata</taxon>
        <taxon>Arachnida</taxon>
        <taxon>Acari</taxon>
        <taxon>Parasitiformes</taxon>
        <taxon>Mesostigmata</taxon>
        <taxon>Gamasina</taxon>
        <taxon>Dermanyssoidea</taxon>
        <taxon>Laelapidae</taxon>
        <taxon>Tropilaelaps</taxon>
    </lineage>
</organism>
<evidence type="ECO:0000256" key="1">
    <source>
        <dbReference type="SAM" id="MobiDB-lite"/>
    </source>
</evidence>
<dbReference type="OrthoDB" id="10453816at2759"/>
<evidence type="ECO:0000313" key="2">
    <source>
        <dbReference type="EMBL" id="OQR77190.1"/>
    </source>
</evidence>